<dbReference type="AlphaFoldDB" id="A9KP90"/>
<dbReference type="KEGG" id="cpy:Cphy_1377"/>
<dbReference type="Pfam" id="PF01890">
    <property type="entry name" value="CbiG_C"/>
    <property type="match status" value="1"/>
</dbReference>
<dbReference type="Gene3D" id="3.40.50.11220">
    <property type="match status" value="1"/>
</dbReference>
<dbReference type="InterPro" id="IPR038029">
    <property type="entry name" value="GbiG_N_sf"/>
</dbReference>
<dbReference type="SUPFAM" id="SSF159664">
    <property type="entry name" value="CobE/GbiG C-terminal domain-like"/>
    <property type="match status" value="1"/>
</dbReference>
<dbReference type="InterPro" id="IPR021744">
    <property type="entry name" value="CbiG_N"/>
</dbReference>
<name>A9KP90_LACP7</name>
<gene>
    <name evidence="4" type="ordered locus">Cphy_1377</name>
</gene>
<organism evidence="4 5">
    <name type="scientific">Lachnoclostridium phytofermentans (strain ATCC 700394 / DSM 18823 / ISDg)</name>
    <name type="common">Clostridium phytofermentans</name>
    <dbReference type="NCBI Taxonomy" id="357809"/>
    <lineage>
        <taxon>Bacteria</taxon>
        <taxon>Bacillati</taxon>
        <taxon>Bacillota</taxon>
        <taxon>Clostridia</taxon>
        <taxon>Lachnospirales</taxon>
        <taxon>Lachnospiraceae</taxon>
    </lineage>
</organism>
<dbReference type="OrthoDB" id="9781023at2"/>
<dbReference type="Pfam" id="PF11761">
    <property type="entry name" value="CbiG_mid"/>
    <property type="match status" value="1"/>
</dbReference>
<proteinExistence type="predicted"/>
<evidence type="ECO:0000313" key="4">
    <source>
        <dbReference type="EMBL" id="ABX41752.1"/>
    </source>
</evidence>
<dbReference type="EMBL" id="CP000885">
    <property type="protein sequence ID" value="ABX41752.1"/>
    <property type="molecule type" value="Genomic_DNA"/>
</dbReference>
<dbReference type="Pfam" id="PF11760">
    <property type="entry name" value="CbiG_N"/>
    <property type="match status" value="1"/>
</dbReference>
<accession>A9KP90</accession>
<dbReference type="Gene3D" id="3.30.420.180">
    <property type="entry name" value="CobE/GbiG C-terminal domain"/>
    <property type="match status" value="1"/>
</dbReference>
<dbReference type="NCBIfam" id="NF004466">
    <property type="entry name" value="PRK05788.1-4"/>
    <property type="match status" value="1"/>
</dbReference>
<evidence type="ECO:0000259" key="1">
    <source>
        <dbReference type="Pfam" id="PF01890"/>
    </source>
</evidence>
<feature type="domain" description="Cobalamin synthesis G N-terminal" evidence="2">
    <location>
        <begin position="54"/>
        <end position="134"/>
    </location>
</feature>
<dbReference type="InterPro" id="IPR036518">
    <property type="entry name" value="CobE/GbiG_C_sf"/>
</dbReference>
<evidence type="ECO:0000313" key="5">
    <source>
        <dbReference type="Proteomes" id="UP000000370"/>
    </source>
</evidence>
<dbReference type="Proteomes" id="UP000000370">
    <property type="component" value="Chromosome"/>
</dbReference>
<dbReference type="SUPFAM" id="SSF159672">
    <property type="entry name" value="CbiG N-terminal domain-like"/>
    <property type="match status" value="1"/>
</dbReference>
<evidence type="ECO:0000259" key="3">
    <source>
        <dbReference type="Pfam" id="PF11761"/>
    </source>
</evidence>
<dbReference type="InterPro" id="IPR021745">
    <property type="entry name" value="CbiG_mid"/>
</dbReference>
<evidence type="ECO:0000259" key="2">
    <source>
        <dbReference type="Pfam" id="PF11760"/>
    </source>
</evidence>
<dbReference type="STRING" id="357809.Cphy_1377"/>
<protein>
    <submittedName>
        <fullName evidence="4">Cobalamin (Vitamin B12) biosynthesis CbiG protein</fullName>
    </submittedName>
</protein>
<dbReference type="eggNOG" id="COG2073">
    <property type="taxonomic scope" value="Bacteria"/>
</dbReference>
<dbReference type="InterPro" id="IPR052553">
    <property type="entry name" value="CbiG_hydrolase"/>
</dbReference>
<dbReference type="PANTHER" id="PTHR37477">
    <property type="entry name" value="COBALT-PRECORRIN-5A HYDROLASE"/>
    <property type="match status" value="1"/>
</dbReference>
<keyword evidence="5" id="KW-1185">Reference proteome</keyword>
<dbReference type="HOGENOM" id="CLU_028397_0_0_9"/>
<dbReference type="GO" id="GO:0009236">
    <property type="term" value="P:cobalamin biosynthetic process"/>
    <property type="evidence" value="ECO:0007669"/>
    <property type="project" value="InterPro"/>
</dbReference>
<sequence length="351" mass="38687">MKVSLISFTLNGAKLGHNLLMLLKVQEYEARAFTIGAYAQETGLESINEPLKEWTKRQFDEAEGIIFIGATGIAVRAIAPFVKDKTKDPAVLVIDEKGEFVIPLLSGHIGGANELAYEIASLIRAIPVITTATDINQKFAVDLFTKKNNLYISRMDYAKEISAAVLNNRKIGFESDFPVIGTLPNDLTDNNDLTNNEDCEYGICISLNEKKEPYERTLNLIPKIITLGIGCRKGKASDEIEKVVSEVLKMNHVSIHSVANVSSIDLKKEEAGLLEFCDKFDLKLITYPAEVLEKVQGNYNESDFVKSVTGIGNVCERAAILGSCSGTLLQKKFAENGVTVSIARKDWSVRF</sequence>
<dbReference type="InterPro" id="IPR002750">
    <property type="entry name" value="CobE/GbiG_C"/>
</dbReference>
<feature type="domain" description="CobE/GbiG C-terminal" evidence="1">
    <location>
        <begin position="225"/>
        <end position="343"/>
    </location>
</feature>
<dbReference type="RefSeq" id="WP_012199406.1">
    <property type="nucleotide sequence ID" value="NC_010001.1"/>
</dbReference>
<feature type="domain" description="Cobalamin biosynthesis central region" evidence="3">
    <location>
        <begin position="139"/>
        <end position="222"/>
    </location>
</feature>
<dbReference type="PANTHER" id="PTHR37477:SF1">
    <property type="entry name" value="COBALT-PRECORRIN-5A HYDROLASE"/>
    <property type="match status" value="1"/>
</dbReference>
<reference evidence="5" key="1">
    <citation type="submission" date="2007-11" db="EMBL/GenBank/DDBJ databases">
        <title>Complete genome sequence of Clostridium phytofermentans ISDg.</title>
        <authorList>
            <person name="Leschine S.B."/>
            <person name="Warnick T.A."/>
            <person name="Blanchard J.L."/>
            <person name="Schnell D.J."/>
            <person name="Petit E.L."/>
            <person name="LaTouf W.G."/>
            <person name="Copeland A."/>
            <person name="Lucas S."/>
            <person name="Lapidus A."/>
            <person name="Barry K."/>
            <person name="Glavina del Rio T."/>
            <person name="Dalin E."/>
            <person name="Tice H."/>
            <person name="Pitluck S."/>
            <person name="Kiss H."/>
            <person name="Brettin T."/>
            <person name="Bruce D."/>
            <person name="Detter J.C."/>
            <person name="Han C."/>
            <person name="Kuske C."/>
            <person name="Schmutz J."/>
            <person name="Larimer F."/>
            <person name="Land M."/>
            <person name="Hauser L."/>
            <person name="Kyrpides N."/>
            <person name="Kim E.A."/>
            <person name="Richardson P."/>
        </authorList>
    </citation>
    <scope>NUCLEOTIDE SEQUENCE [LARGE SCALE GENOMIC DNA]</scope>
    <source>
        <strain evidence="5">ATCC 700394 / DSM 18823 / ISDg</strain>
    </source>
</reference>